<dbReference type="PANTHER" id="PTHR33990">
    <property type="entry name" value="PROTEIN YJDN-RELATED"/>
    <property type="match status" value="1"/>
</dbReference>
<protein>
    <submittedName>
        <fullName evidence="2">3-demethylubiquinone-9 3-methyltransferase (Glyoxalase superfamily)</fullName>
    </submittedName>
</protein>
<accession>A0ABV2E8S8</accession>
<evidence type="ECO:0000259" key="1">
    <source>
        <dbReference type="Pfam" id="PF06983"/>
    </source>
</evidence>
<dbReference type="EMBL" id="JBDZDV010000002">
    <property type="protein sequence ID" value="MET3110813.1"/>
    <property type="molecule type" value="Genomic_DNA"/>
</dbReference>
<keyword evidence="3" id="KW-1185">Reference proteome</keyword>
<sequence length="296" mass="34409">MTYQKIVPHLWFDTEAAAAAEFYADLFPDSKVHYTNALEGTPSGDADQVDFEIMGHQFMAISAGPEITKNPSISFMILFTAEERGKFERIWETLTHEAEIRMPFKRYDFSELYGWLDDKYGVSWQFYLSEEKPEARIIPTLMFINDNLGKAEAAMRFYMEIFHDAEIEGIHYYPGNDGPDSKQHVMHGQVRLEKLSFAFMDSAEKHDFDFSEGVSLIVKCDDQDEIDYYWGKLSHVPEAEICGWLKDKYGVSWQIIPKVMDDMVRDGSREQLQRVTEAFLKMKKFDIEELEAAYRG</sequence>
<name>A0ABV2E8S8_9STAP</name>
<feature type="domain" description="PhnB-like" evidence="1">
    <location>
        <begin position="136"/>
        <end position="256"/>
    </location>
</feature>
<dbReference type="InterPro" id="IPR029068">
    <property type="entry name" value="Glyas_Bleomycin-R_OHBP_Dase"/>
</dbReference>
<dbReference type="SUPFAM" id="SSF54593">
    <property type="entry name" value="Glyoxalase/Bleomycin resistance protein/Dihydroxybiphenyl dioxygenase"/>
    <property type="match status" value="2"/>
</dbReference>
<dbReference type="Gene3D" id="3.30.720.110">
    <property type="match status" value="1"/>
</dbReference>
<dbReference type="Gene3D" id="3.10.180.10">
    <property type="entry name" value="2,3-Dihydroxybiphenyl 1,2-Dioxygenase, domain 1"/>
    <property type="match status" value="1"/>
</dbReference>
<dbReference type="Pfam" id="PF06983">
    <property type="entry name" value="3-dmu-9_3-mt"/>
    <property type="match status" value="2"/>
</dbReference>
<dbReference type="RefSeq" id="WP_230821683.1">
    <property type="nucleotide sequence ID" value="NZ_JAJNCU010000003.1"/>
</dbReference>
<reference evidence="2 3" key="1">
    <citation type="submission" date="2024-05" db="EMBL/GenBank/DDBJ databases">
        <title>Genomic Encyclopedia of Type Strains, Phase IV (KMG-IV): sequencing the most valuable type-strain genomes for metagenomic binning, comparative biology and taxonomic classification.</title>
        <authorList>
            <person name="Goeker M."/>
        </authorList>
    </citation>
    <scope>NUCLEOTIDE SEQUENCE [LARGE SCALE GENOMIC DNA]</scope>
    <source>
        <strain evidence="2 3">DSM 25286</strain>
    </source>
</reference>
<evidence type="ECO:0000313" key="2">
    <source>
        <dbReference type="EMBL" id="MET3110813.1"/>
    </source>
</evidence>
<proteinExistence type="predicted"/>
<gene>
    <name evidence="2" type="ORF">ABHD89_001215</name>
</gene>
<dbReference type="InterPro" id="IPR028973">
    <property type="entry name" value="PhnB-like"/>
</dbReference>
<feature type="domain" description="PhnB-like" evidence="1">
    <location>
        <begin position="4"/>
        <end position="126"/>
    </location>
</feature>
<evidence type="ECO:0000313" key="3">
    <source>
        <dbReference type="Proteomes" id="UP001549019"/>
    </source>
</evidence>
<dbReference type="Proteomes" id="UP001549019">
    <property type="component" value="Unassembled WGS sequence"/>
</dbReference>
<organism evidence="2 3">
    <name type="scientific">Salinicoccus halitifaciens</name>
    <dbReference type="NCBI Taxonomy" id="1073415"/>
    <lineage>
        <taxon>Bacteria</taxon>
        <taxon>Bacillati</taxon>
        <taxon>Bacillota</taxon>
        <taxon>Bacilli</taxon>
        <taxon>Bacillales</taxon>
        <taxon>Staphylococcaceae</taxon>
        <taxon>Salinicoccus</taxon>
    </lineage>
</organism>
<comment type="caution">
    <text evidence="2">The sequence shown here is derived from an EMBL/GenBank/DDBJ whole genome shotgun (WGS) entry which is preliminary data.</text>
</comment>
<dbReference type="CDD" id="cd06588">
    <property type="entry name" value="PhnB_like"/>
    <property type="match status" value="2"/>
</dbReference>
<dbReference type="Gene3D" id="3.30.720.100">
    <property type="match status" value="1"/>
</dbReference>